<sequence>MKINLPTEKKVNNYQIGDVVVLATTGSAYFIFKNPATKEYSLLKEDMQTYATGRHASLEALVLEMERLSGNVTHYPKKDYTLNVVRKEVN</sequence>
<protein>
    <submittedName>
        <fullName evidence="1">Uncharacterized protein</fullName>
    </submittedName>
</protein>
<evidence type="ECO:0000313" key="2">
    <source>
        <dbReference type="Proteomes" id="UP000225963"/>
    </source>
</evidence>
<keyword evidence="2" id="KW-1185">Reference proteome</keyword>
<name>A0A0S2MUZ3_9CAUD</name>
<dbReference type="OrthoDB" id="27973at10239"/>
<dbReference type="EMBL" id="KT995480">
    <property type="protein sequence ID" value="ALO79637.1"/>
    <property type="molecule type" value="Genomic_DNA"/>
</dbReference>
<organism evidence="1 2">
    <name type="scientific">Bacillus phage BM15</name>
    <dbReference type="NCBI Taxonomy" id="1755680"/>
    <lineage>
        <taxon>Viruses</taxon>
        <taxon>Duplodnaviria</taxon>
        <taxon>Heunggongvirae</taxon>
        <taxon>Uroviricota</taxon>
        <taxon>Caudoviricetes</taxon>
        <taxon>Herelleviridae</taxon>
        <taxon>Bastillevirinae</taxon>
        <taxon>Caeruleovirus</taxon>
        <taxon>Caeruleovirus BM15</taxon>
    </lineage>
</organism>
<reference evidence="2" key="1">
    <citation type="submission" date="2015-11" db="EMBL/GenBank/DDBJ databases">
        <authorList>
            <person name="Sharaf A."/>
            <person name="Marie M.E."/>
            <person name="Esson H."/>
            <person name="El-Afifi I.S."/>
            <person name="Hammad M.A."/>
        </authorList>
    </citation>
    <scope>NUCLEOTIDE SEQUENCE [LARGE SCALE GENOMIC DNA]</scope>
</reference>
<gene>
    <name evidence="1" type="ORF">BM10_233</name>
</gene>
<dbReference type="Proteomes" id="UP000225963">
    <property type="component" value="Segment"/>
</dbReference>
<accession>A0A0S2MUZ3</accession>
<proteinExistence type="predicted"/>
<evidence type="ECO:0000313" key="1">
    <source>
        <dbReference type="EMBL" id="ALO79637.1"/>
    </source>
</evidence>